<feature type="region of interest" description="Disordered" evidence="14">
    <location>
        <begin position="430"/>
        <end position="449"/>
    </location>
</feature>
<feature type="compositionally biased region" description="Basic and acidic residues" evidence="14">
    <location>
        <begin position="434"/>
        <end position="449"/>
    </location>
</feature>
<keyword evidence="6 13" id="KW-0175">Coiled coil</keyword>
<dbReference type="GO" id="GO:0071222">
    <property type="term" value="P:cellular response to lipopolysaccharide"/>
    <property type="evidence" value="ECO:0007669"/>
    <property type="project" value="TreeGrafter"/>
</dbReference>
<evidence type="ECO:0000256" key="3">
    <source>
        <dbReference type="ARBA" id="ARBA00022481"/>
    </source>
</evidence>
<dbReference type="Proteomes" id="UP000198323">
    <property type="component" value="Unassembled WGS sequence"/>
</dbReference>
<dbReference type="GO" id="GO:0043124">
    <property type="term" value="P:negative regulation of canonical NF-kappaB signal transduction"/>
    <property type="evidence" value="ECO:0007669"/>
    <property type="project" value="UniProtKB-ARBA"/>
</dbReference>
<keyword evidence="4" id="KW-0963">Cytoplasm</keyword>
<keyword evidence="7" id="KW-0395">Inflammatory response</keyword>
<name>A0A226MW48_CALSU</name>
<feature type="compositionally biased region" description="Polar residues" evidence="14">
    <location>
        <begin position="96"/>
        <end position="111"/>
    </location>
</feature>
<gene>
    <name evidence="16" type="ORF">ASZ78_004807</name>
</gene>
<dbReference type="Gene3D" id="1.20.5.990">
    <property type="entry name" value="Nemo cc2-lz domain - 1d5 darpin complex"/>
    <property type="match status" value="1"/>
</dbReference>
<comment type="subcellular location">
    <subcellularLocation>
        <location evidence="2">Cytoplasm</location>
    </subcellularLocation>
    <subcellularLocation>
        <location evidence="1">Nucleus</location>
    </subcellularLocation>
</comment>
<organism evidence="16 17">
    <name type="scientific">Callipepla squamata</name>
    <name type="common">Scaled quail</name>
    <dbReference type="NCBI Taxonomy" id="9009"/>
    <lineage>
        <taxon>Eukaryota</taxon>
        <taxon>Metazoa</taxon>
        <taxon>Chordata</taxon>
        <taxon>Craniata</taxon>
        <taxon>Vertebrata</taxon>
        <taxon>Euteleostomi</taxon>
        <taxon>Archelosauria</taxon>
        <taxon>Archosauria</taxon>
        <taxon>Dinosauria</taxon>
        <taxon>Saurischia</taxon>
        <taxon>Theropoda</taxon>
        <taxon>Coelurosauria</taxon>
        <taxon>Aves</taxon>
        <taxon>Neognathae</taxon>
        <taxon>Galloanserae</taxon>
        <taxon>Galliformes</taxon>
        <taxon>Odontophoridae</taxon>
        <taxon>Callipepla</taxon>
    </lineage>
</organism>
<keyword evidence="8" id="KW-0539">Nucleus</keyword>
<proteinExistence type="predicted"/>
<feature type="region of interest" description="Disordered" evidence="14">
    <location>
        <begin position="74"/>
        <end position="111"/>
    </location>
</feature>
<dbReference type="GO" id="GO:0010604">
    <property type="term" value="P:positive regulation of macromolecule metabolic process"/>
    <property type="evidence" value="ECO:0007669"/>
    <property type="project" value="UniProtKB-ARBA"/>
</dbReference>
<feature type="region of interest" description="Disordered" evidence="14">
    <location>
        <begin position="529"/>
        <end position="561"/>
    </location>
</feature>
<evidence type="ECO:0000256" key="4">
    <source>
        <dbReference type="ARBA" id="ARBA00022490"/>
    </source>
</evidence>
<evidence type="ECO:0000256" key="10">
    <source>
        <dbReference type="ARBA" id="ARBA00075165"/>
    </source>
</evidence>
<evidence type="ECO:0000256" key="9">
    <source>
        <dbReference type="ARBA" id="ARBA00073021"/>
    </source>
</evidence>
<evidence type="ECO:0000256" key="14">
    <source>
        <dbReference type="SAM" id="MobiDB-lite"/>
    </source>
</evidence>
<keyword evidence="17" id="KW-1185">Reference proteome</keyword>
<dbReference type="FunFam" id="1.20.5.990:FF:000001">
    <property type="entry name" value="TNFAIP3 interacting protein 1"/>
    <property type="match status" value="1"/>
</dbReference>
<feature type="domain" description="NF-kappa-B essential modulator NEMO CC2-LZ" evidence="15">
    <location>
        <begin position="337"/>
        <end position="425"/>
    </location>
</feature>
<evidence type="ECO:0000313" key="16">
    <source>
        <dbReference type="EMBL" id="OXB59448.1"/>
    </source>
</evidence>
<feature type="coiled-coil region" evidence="13">
    <location>
        <begin position="196"/>
        <end position="241"/>
    </location>
</feature>
<comment type="caution">
    <text evidence="16">The sequence shown here is derived from an EMBL/GenBank/DDBJ whole genome shotgun (WGS) entry which is preliminary data.</text>
</comment>
<evidence type="ECO:0000259" key="15">
    <source>
        <dbReference type="Pfam" id="PF16516"/>
    </source>
</evidence>
<dbReference type="PANTHER" id="PTHR31882:SF3">
    <property type="entry name" value="TNFAIP3-INTERACTING PROTEIN 1"/>
    <property type="match status" value="1"/>
</dbReference>
<dbReference type="OrthoDB" id="10059994at2759"/>
<dbReference type="AlphaFoldDB" id="A0A226MW48"/>
<feature type="region of interest" description="Disordered" evidence="14">
    <location>
        <begin position="1"/>
        <end position="21"/>
    </location>
</feature>
<dbReference type="GO" id="GO:0005737">
    <property type="term" value="C:cytoplasm"/>
    <property type="evidence" value="ECO:0007669"/>
    <property type="project" value="UniProtKB-SubCell"/>
</dbReference>
<keyword evidence="3" id="KW-0488">Methylation</keyword>
<dbReference type="GO" id="GO:0006954">
    <property type="term" value="P:inflammatory response"/>
    <property type="evidence" value="ECO:0007669"/>
    <property type="project" value="UniProtKB-KW"/>
</dbReference>
<protein>
    <recommendedName>
        <fullName evidence="9">TNFAIP3-interacting protein 1</fullName>
    </recommendedName>
    <alternativeName>
        <fullName evidence="11">A20-binding inhibitor of NF-kappa-B activation 1</fullName>
    </alternativeName>
    <alternativeName>
        <fullName evidence="12">Nef-associated factor 1</fullName>
    </alternativeName>
    <alternativeName>
        <fullName evidence="10">Virion-associated nuclear shuttling protein</fullName>
    </alternativeName>
</protein>
<dbReference type="STRING" id="9009.A0A226MW48"/>
<dbReference type="Pfam" id="PF16516">
    <property type="entry name" value="CC2-LZ"/>
    <property type="match status" value="1"/>
</dbReference>
<dbReference type="GO" id="GO:0005634">
    <property type="term" value="C:nucleus"/>
    <property type="evidence" value="ECO:0007669"/>
    <property type="project" value="UniProtKB-SubCell"/>
</dbReference>
<feature type="coiled-coil region" evidence="13">
    <location>
        <begin position="267"/>
        <end position="356"/>
    </location>
</feature>
<reference evidence="16 17" key="1">
    <citation type="submission" date="2016-07" db="EMBL/GenBank/DDBJ databases">
        <title>Disparate Historic Effective Population Sizes Predicted by Modern Levels of Genome Diversity for the Scaled Quail (Callipepla squamata) and the Northern Bobwhite (Colinus virginianus): Inferences from First and Second Generation Draft Genome Assemblies for Sympatric New World Quail.</title>
        <authorList>
            <person name="Oldeschulte D.L."/>
            <person name="Halley Y.A."/>
            <person name="Bhattarai E.K."/>
            <person name="Brashear W.A."/>
            <person name="Hill J."/>
            <person name="Metz R.P."/>
            <person name="Johnson C.D."/>
            <person name="Rollins D."/>
            <person name="Peterson M.J."/>
            <person name="Bickhart D.M."/>
            <person name="Decker J.E."/>
            <person name="Seabury C.M."/>
        </authorList>
    </citation>
    <scope>NUCLEOTIDE SEQUENCE [LARGE SCALE GENOMIC DNA]</scope>
    <source>
        <strain evidence="16 17">Texas</strain>
        <tissue evidence="16">Leg muscle</tissue>
    </source>
</reference>
<dbReference type="GO" id="GO:0070373">
    <property type="term" value="P:negative regulation of ERK1 and ERK2 cascade"/>
    <property type="evidence" value="ECO:0007669"/>
    <property type="project" value="TreeGrafter"/>
</dbReference>
<dbReference type="EMBL" id="MCFN01000391">
    <property type="protein sequence ID" value="OXB59448.1"/>
    <property type="molecule type" value="Genomic_DNA"/>
</dbReference>
<evidence type="ECO:0000256" key="7">
    <source>
        <dbReference type="ARBA" id="ARBA00023198"/>
    </source>
</evidence>
<dbReference type="GO" id="GO:0051019">
    <property type="term" value="F:mitogen-activated protein kinase binding"/>
    <property type="evidence" value="ECO:0007669"/>
    <property type="project" value="TreeGrafter"/>
</dbReference>
<dbReference type="InterPro" id="IPR032419">
    <property type="entry name" value="CC2-LZ_dom"/>
</dbReference>
<evidence type="ECO:0000256" key="12">
    <source>
        <dbReference type="ARBA" id="ARBA00081786"/>
    </source>
</evidence>
<evidence type="ECO:0000256" key="5">
    <source>
        <dbReference type="ARBA" id="ARBA00022553"/>
    </source>
</evidence>
<evidence type="ECO:0000313" key="17">
    <source>
        <dbReference type="Proteomes" id="UP000198323"/>
    </source>
</evidence>
<evidence type="ECO:0000256" key="2">
    <source>
        <dbReference type="ARBA" id="ARBA00004496"/>
    </source>
</evidence>
<evidence type="ECO:0000256" key="1">
    <source>
        <dbReference type="ARBA" id="ARBA00004123"/>
    </source>
</evidence>
<evidence type="ECO:0000256" key="8">
    <source>
        <dbReference type="ARBA" id="ARBA00023242"/>
    </source>
</evidence>
<evidence type="ECO:0000256" key="13">
    <source>
        <dbReference type="SAM" id="Coils"/>
    </source>
</evidence>
<dbReference type="GO" id="GO:0006357">
    <property type="term" value="P:regulation of transcription by RNA polymerase II"/>
    <property type="evidence" value="ECO:0007669"/>
    <property type="project" value="TreeGrafter"/>
</dbReference>
<sequence>MEGRGPYRIYDPGGSTEENGSTAFERLMEENARLKEKMQGIKSIGELLEESQVEASKLRQKAEDLVKDNKMLEELVETGAAGPEPSSALAAPGSAQPDTGTRKSPSGSSSEFEVVALEAQGCPQDSGRAELEPLPHEDANLLPQLQQLESTLSGCAREASKDQVFVRMGYMASELKRLASKVHKNEQRTSFLQTLCETLHTENKELRTKLERDLEQRNQALEKLRCENQELRRMVTLSNQESAKREAAEQQQQSGVVVEKAVGRGELEAKEKKVKILEHQRQELLEVNKQWDQHFRAMKQKYEQKAEKDRLGMEVRDLQQRMRFLQEQLAPVTRQREYQEKEIQRLNKALEEALNVQASPPPIFAGTLEPAGKMPPQELLTQNELLKQQVKIFEEDFQRERSDRERMNEEKEELKQQLEKLQKQLAVSNNQLRASKDDCQREKEEKEKLKKMLKQHKQASGERLHPDPVPGPLGPTCPMYQYQYSPPVPHPMYHGYDEWQQIRYPPALQGEHAPGQNFHHYPPPEYPWRPPCAMTRSQNATAVPGVKPVPKDMDQAGPALP</sequence>
<dbReference type="PANTHER" id="PTHR31882">
    <property type="entry name" value="TNFAIP3-INTERACTING PROTEIN COILED COIL FAMILY MEMBER"/>
    <property type="match status" value="1"/>
</dbReference>
<evidence type="ECO:0000256" key="6">
    <source>
        <dbReference type="ARBA" id="ARBA00023054"/>
    </source>
</evidence>
<evidence type="ECO:0000256" key="11">
    <source>
        <dbReference type="ARBA" id="ARBA00079468"/>
    </source>
</evidence>
<accession>A0A226MW48</accession>
<keyword evidence="5" id="KW-0597">Phosphoprotein</keyword>